<keyword evidence="1" id="KW-0812">Transmembrane</keyword>
<keyword evidence="5" id="KW-1185">Reference proteome</keyword>
<organism evidence="4 5">
    <name type="scientific">Cedecea davisae</name>
    <dbReference type="NCBI Taxonomy" id="158484"/>
    <lineage>
        <taxon>Bacteria</taxon>
        <taxon>Pseudomonadati</taxon>
        <taxon>Pseudomonadota</taxon>
        <taxon>Gammaproteobacteria</taxon>
        <taxon>Enterobacterales</taxon>
        <taxon>Enterobacteriaceae</taxon>
        <taxon>Cedecea</taxon>
    </lineage>
</organism>
<evidence type="ECO:0000259" key="3">
    <source>
        <dbReference type="Pfam" id="PF19040"/>
    </source>
</evidence>
<feature type="transmembrane region" description="Helical" evidence="1">
    <location>
        <begin position="141"/>
        <end position="159"/>
    </location>
</feature>
<feature type="transmembrane region" description="Helical" evidence="1">
    <location>
        <begin position="220"/>
        <end position="236"/>
    </location>
</feature>
<comment type="caution">
    <text evidence="4">The sequence shown here is derived from an EMBL/GenBank/DDBJ whole genome shotgun (WGS) entry which is preliminary data.</text>
</comment>
<dbReference type="InterPro" id="IPR050879">
    <property type="entry name" value="Acyltransferase_3"/>
</dbReference>
<reference evidence="4 5" key="1">
    <citation type="submission" date="2021-04" db="EMBL/GenBank/DDBJ databases">
        <authorList>
            <person name="Seiffert S.N."/>
        </authorList>
    </citation>
    <scope>NUCLEOTIDE SEQUENCE [LARGE SCALE GENOMIC DNA]</scope>
    <source>
        <strain evidence="4 5">1</strain>
    </source>
</reference>
<feature type="transmembrane region" description="Helical" evidence="1">
    <location>
        <begin position="302"/>
        <end position="323"/>
    </location>
</feature>
<dbReference type="PANTHER" id="PTHR23028:SF53">
    <property type="entry name" value="ACYL_TRANSF_3 DOMAIN-CONTAINING PROTEIN"/>
    <property type="match status" value="1"/>
</dbReference>
<sequence length="638" mass="71811">MKFRKDINGLRAIAVLAVVVFHFNPSWLSGGFSGVDIFFAISGFLMTSILVGRYDEQKLSVWLFYCERGRRILPALVCLCAALLAYGTYSLSPIELSQLAKHVVSSLLFVSNATYWMEAGYFDAASDTKWLLHTWSLSVEWQFYIIYPFIIIGCIKFFGRKRLGQSLIFICILSYAMSVLTTVAYQTSAFYLLYSRAWEMLLGGLVCLYPLSLSVRQSKVLELSGLALICATYILVRESFSWPGYLAAIPVMGSCMLLAANRQNSALTGNPLCQFLGRTSYSIYLWHWPIVVFMRQHHIDGLYSVIVGMVTAVFIGSISYYFIESKFRKQKIDVIGVNFFRKAYLPTLYVVVMMLGGGIYYSQGIPSRYDGKINELTEIKDVYSFFGIPTVWRNGICHSAPIGMSTEERLAKCAEPGSHKIFLWGDSYAAALYPGLLELQKKYKHSFAIEQFTDGNGAPFFRNVGVADNKKNIEIVNQEKLDILAKMKPEKVIITWMTTGSNAIQNHTEAVIGIKDTIARIKKASPNTKVIIVGPVPQWNNTLVAIMLSYWRDYKTYPPKYISYGLNKSMFDWDTLFKSSLADAGVTYISALDILCHADECLTRVNDEAKGLITADWGHLSPAGSIYFVDRISDILLK</sequence>
<name>A0ABS6DD97_9ENTR</name>
<dbReference type="InterPro" id="IPR002656">
    <property type="entry name" value="Acyl_transf_3_dom"/>
</dbReference>
<protein>
    <submittedName>
        <fullName evidence="4">Acyltransferase family protein</fullName>
    </submittedName>
</protein>
<feature type="transmembrane region" description="Helical" evidence="1">
    <location>
        <begin position="30"/>
        <end position="51"/>
    </location>
</feature>
<accession>A0ABS6DD97</accession>
<feature type="transmembrane region" description="Helical" evidence="1">
    <location>
        <begin position="7"/>
        <end position="24"/>
    </location>
</feature>
<dbReference type="Proteomes" id="UP000686327">
    <property type="component" value="Unassembled WGS sequence"/>
</dbReference>
<keyword evidence="1" id="KW-1133">Transmembrane helix</keyword>
<dbReference type="GO" id="GO:0016746">
    <property type="term" value="F:acyltransferase activity"/>
    <property type="evidence" value="ECO:0007669"/>
    <property type="project" value="UniProtKB-KW"/>
</dbReference>
<evidence type="ECO:0000313" key="5">
    <source>
        <dbReference type="Proteomes" id="UP000686327"/>
    </source>
</evidence>
<dbReference type="InterPro" id="IPR043968">
    <property type="entry name" value="SGNH"/>
</dbReference>
<dbReference type="PANTHER" id="PTHR23028">
    <property type="entry name" value="ACETYLTRANSFERASE"/>
    <property type="match status" value="1"/>
</dbReference>
<dbReference type="RefSeq" id="WP_216374459.1">
    <property type="nucleotide sequence ID" value="NZ_JAGRYT010000022.1"/>
</dbReference>
<feature type="transmembrane region" description="Helical" evidence="1">
    <location>
        <begin position="191"/>
        <end position="213"/>
    </location>
</feature>
<evidence type="ECO:0000259" key="2">
    <source>
        <dbReference type="Pfam" id="PF01757"/>
    </source>
</evidence>
<dbReference type="Pfam" id="PF19040">
    <property type="entry name" value="SGNH"/>
    <property type="match status" value="1"/>
</dbReference>
<evidence type="ECO:0000256" key="1">
    <source>
        <dbReference type="SAM" id="Phobius"/>
    </source>
</evidence>
<feature type="domain" description="Acyltransferase 3" evidence="2">
    <location>
        <begin position="5"/>
        <end position="316"/>
    </location>
</feature>
<evidence type="ECO:0000313" key="4">
    <source>
        <dbReference type="EMBL" id="MBU4680834.1"/>
    </source>
</evidence>
<reference evidence="5" key="2">
    <citation type="submission" date="2023-07" db="EMBL/GenBank/DDBJ databases">
        <title>Cedecea davisae an AmpC producer and its therapeutic implications.</title>
        <authorList>
            <person name="Notter J."/>
        </authorList>
    </citation>
    <scope>NUCLEOTIDE SEQUENCE [LARGE SCALE GENOMIC DNA]</scope>
    <source>
        <strain evidence="5">1</strain>
    </source>
</reference>
<feature type="transmembrane region" description="Helical" evidence="1">
    <location>
        <begin position="72"/>
        <end position="89"/>
    </location>
</feature>
<dbReference type="Pfam" id="PF01757">
    <property type="entry name" value="Acyl_transf_3"/>
    <property type="match status" value="1"/>
</dbReference>
<keyword evidence="1" id="KW-0472">Membrane</keyword>
<dbReference type="EMBL" id="JAGRYU010000004">
    <property type="protein sequence ID" value="MBU4680834.1"/>
    <property type="molecule type" value="Genomic_DNA"/>
</dbReference>
<gene>
    <name evidence="4" type="ORF">KC222_02250</name>
</gene>
<keyword evidence="4" id="KW-0012">Acyltransferase</keyword>
<feature type="transmembrane region" description="Helical" evidence="1">
    <location>
        <begin position="343"/>
        <end position="361"/>
    </location>
</feature>
<feature type="transmembrane region" description="Helical" evidence="1">
    <location>
        <begin position="166"/>
        <end position="185"/>
    </location>
</feature>
<keyword evidence="4" id="KW-0808">Transferase</keyword>
<feature type="domain" description="SGNH" evidence="3">
    <location>
        <begin position="411"/>
        <end position="632"/>
    </location>
</feature>
<proteinExistence type="predicted"/>